<dbReference type="Gene3D" id="3.20.20.80">
    <property type="entry name" value="Glycosidases"/>
    <property type="match status" value="1"/>
</dbReference>
<dbReference type="SUPFAM" id="SSF51445">
    <property type="entry name" value="(Trans)glycosidases"/>
    <property type="match status" value="1"/>
</dbReference>
<comment type="caution">
    <text evidence="5">The sequence shown here is derived from an EMBL/GenBank/DDBJ whole genome shotgun (WGS) entry which is preliminary data.</text>
</comment>
<keyword evidence="4" id="KW-0472">Membrane</keyword>
<comment type="similarity">
    <text evidence="1">Belongs to the glycosyl hydrolase 25 family.</text>
</comment>
<dbReference type="Pfam" id="PF01183">
    <property type="entry name" value="Glyco_hydro_25"/>
    <property type="match status" value="1"/>
</dbReference>
<protein>
    <submittedName>
        <fullName evidence="5">Glycoside hydrolase family 25 protein</fullName>
    </submittedName>
</protein>
<dbReference type="SMART" id="SM00641">
    <property type="entry name" value="Glyco_25"/>
    <property type="match status" value="1"/>
</dbReference>
<keyword evidence="2 5" id="KW-0378">Hydrolase</keyword>
<organism evidence="5 6">
    <name type="scientific">Emticicia soli</name>
    <dbReference type="NCBI Taxonomy" id="2027878"/>
    <lineage>
        <taxon>Bacteria</taxon>
        <taxon>Pseudomonadati</taxon>
        <taxon>Bacteroidota</taxon>
        <taxon>Cytophagia</taxon>
        <taxon>Cytophagales</taxon>
        <taxon>Leadbetterellaceae</taxon>
        <taxon>Emticicia</taxon>
    </lineage>
</organism>
<evidence type="ECO:0000256" key="2">
    <source>
        <dbReference type="ARBA" id="ARBA00022801"/>
    </source>
</evidence>
<evidence type="ECO:0000313" key="6">
    <source>
        <dbReference type="Proteomes" id="UP001597510"/>
    </source>
</evidence>
<dbReference type="EMBL" id="JBHULC010000009">
    <property type="protein sequence ID" value="MFD2521321.1"/>
    <property type="molecule type" value="Genomic_DNA"/>
</dbReference>
<keyword evidence="6" id="KW-1185">Reference proteome</keyword>
<dbReference type="Proteomes" id="UP001597510">
    <property type="component" value="Unassembled WGS sequence"/>
</dbReference>
<dbReference type="InterPro" id="IPR018077">
    <property type="entry name" value="Glyco_hydro_fam25_subgr"/>
</dbReference>
<dbReference type="InterPro" id="IPR017853">
    <property type="entry name" value="GH"/>
</dbReference>
<dbReference type="InterPro" id="IPR002053">
    <property type="entry name" value="Glyco_hydro_25"/>
</dbReference>
<dbReference type="PANTHER" id="PTHR34135:SF2">
    <property type="entry name" value="LYSOZYME"/>
    <property type="match status" value="1"/>
</dbReference>
<reference evidence="6" key="1">
    <citation type="journal article" date="2019" name="Int. J. Syst. Evol. Microbiol.">
        <title>The Global Catalogue of Microorganisms (GCM) 10K type strain sequencing project: providing services to taxonomists for standard genome sequencing and annotation.</title>
        <authorList>
            <consortium name="The Broad Institute Genomics Platform"/>
            <consortium name="The Broad Institute Genome Sequencing Center for Infectious Disease"/>
            <person name="Wu L."/>
            <person name="Ma J."/>
        </authorList>
    </citation>
    <scope>NUCLEOTIDE SEQUENCE [LARGE SCALE GENOMIC DNA]</scope>
    <source>
        <strain evidence="6">KCTC 52344</strain>
    </source>
</reference>
<feature type="transmembrane region" description="Helical" evidence="4">
    <location>
        <begin position="24"/>
        <end position="44"/>
    </location>
</feature>
<dbReference type="PROSITE" id="PS51904">
    <property type="entry name" value="GLYCOSYL_HYDROL_F25_2"/>
    <property type="match status" value="1"/>
</dbReference>
<keyword evidence="4" id="KW-0812">Transmembrane</keyword>
<sequence length="269" mass="31219">MKRKKKTLIQPAANQQKPLVKRLFNLKTLYAFVVIALIILYPVYVSDGQKWTYIDSFGIKVPLRYTLHGIDVSHHNKKIDWHKVKNSNENVGVSFCFIKATEGTDLKDKDFKYNWKEAKKAGLRRGAYHFYVPWADPVLQAKNFINTVSLEEGDFVPVIDFEIQGLNKKVRQNLVANVTTFAERLKSHYGVTPIIYTNRHIYRQYIKGNFDSYPLWMSDYDSRKLEGYENSKLMLWQHSTNGRLDGISGDVDFNVFVASKSHLDDICVK</sequence>
<evidence type="ECO:0000256" key="1">
    <source>
        <dbReference type="ARBA" id="ARBA00010646"/>
    </source>
</evidence>
<accession>A0ABW5J5P7</accession>
<proteinExistence type="inferred from homology"/>
<evidence type="ECO:0000256" key="4">
    <source>
        <dbReference type="SAM" id="Phobius"/>
    </source>
</evidence>
<name>A0ABW5J5P7_9BACT</name>
<dbReference type="RefSeq" id="WP_340237070.1">
    <property type="nucleotide sequence ID" value="NZ_JBBEWC010000007.1"/>
</dbReference>
<dbReference type="PANTHER" id="PTHR34135">
    <property type="entry name" value="LYSOZYME"/>
    <property type="match status" value="1"/>
</dbReference>
<gene>
    <name evidence="5" type="ORF">ACFSR2_10520</name>
</gene>
<evidence type="ECO:0000256" key="3">
    <source>
        <dbReference type="ARBA" id="ARBA00023295"/>
    </source>
</evidence>
<dbReference type="GO" id="GO:0016787">
    <property type="term" value="F:hydrolase activity"/>
    <property type="evidence" value="ECO:0007669"/>
    <property type="project" value="UniProtKB-KW"/>
</dbReference>
<evidence type="ECO:0000313" key="5">
    <source>
        <dbReference type="EMBL" id="MFD2521321.1"/>
    </source>
</evidence>
<keyword evidence="3" id="KW-0326">Glycosidase</keyword>
<keyword evidence="4" id="KW-1133">Transmembrane helix</keyword>